<organism evidence="2 3">
    <name type="scientific">Streptomyces alboflavus</name>
    <dbReference type="NCBI Taxonomy" id="67267"/>
    <lineage>
        <taxon>Bacteria</taxon>
        <taxon>Bacillati</taxon>
        <taxon>Actinomycetota</taxon>
        <taxon>Actinomycetes</taxon>
        <taxon>Kitasatosporales</taxon>
        <taxon>Streptomycetaceae</taxon>
        <taxon>Streptomyces</taxon>
    </lineage>
</organism>
<evidence type="ECO:0000313" key="2">
    <source>
        <dbReference type="EMBL" id="ARX82269.1"/>
    </source>
</evidence>
<dbReference type="KEGG" id="salf:SMD44_01678"/>
<dbReference type="InterPro" id="IPR051908">
    <property type="entry name" value="Ribosomal_N-acetyltransferase"/>
</dbReference>
<protein>
    <submittedName>
        <fullName evidence="2">Acetyltransferase</fullName>
    </submittedName>
</protein>
<keyword evidence="2" id="KW-0808">Transferase</keyword>
<gene>
    <name evidence="2" type="ORF">SMD44_01678</name>
</gene>
<dbReference type="GO" id="GO:0008999">
    <property type="term" value="F:protein-N-terminal-alanine acetyltransferase activity"/>
    <property type="evidence" value="ECO:0007669"/>
    <property type="project" value="TreeGrafter"/>
</dbReference>
<dbReference type="RefSeq" id="WP_087883374.1">
    <property type="nucleotide sequence ID" value="NZ_CP021748.1"/>
</dbReference>
<dbReference type="InterPro" id="IPR000182">
    <property type="entry name" value="GNAT_dom"/>
</dbReference>
<dbReference type="OrthoDB" id="2061990at2"/>
<reference evidence="2 3" key="1">
    <citation type="submission" date="2017-05" db="EMBL/GenBank/DDBJ databases">
        <title>Streptomyces alboflavus Genome sequencing and assembly.</title>
        <authorList>
            <person name="Wang Y."/>
            <person name="Du B."/>
            <person name="Ding Y."/>
            <person name="Liu H."/>
            <person name="Hou Q."/>
            <person name="Liu K."/>
            <person name="Wang C."/>
            <person name="Yao L."/>
        </authorList>
    </citation>
    <scope>NUCLEOTIDE SEQUENCE [LARGE SCALE GENOMIC DNA]</scope>
    <source>
        <strain evidence="2 3">MDJK44</strain>
    </source>
</reference>
<evidence type="ECO:0000313" key="3">
    <source>
        <dbReference type="Proteomes" id="UP000195880"/>
    </source>
</evidence>
<dbReference type="PROSITE" id="PS51186">
    <property type="entry name" value="GNAT"/>
    <property type="match status" value="1"/>
</dbReference>
<name>A0A1Z1W7A2_9ACTN</name>
<dbReference type="eggNOG" id="COG1670">
    <property type="taxonomic scope" value="Bacteria"/>
</dbReference>
<keyword evidence="3" id="KW-1185">Reference proteome</keyword>
<dbReference type="Proteomes" id="UP000195880">
    <property type="component" value="Chromosome"/>
</dbReference>
<accession>A0A1Z1W7A2</accession>
<dbReference type="PANTHER" id="PTHR43441:SF10">
    <property type="entry name" value="ACETYLTRANSFERASE"/>
    <property type="match status" value="1"/>
</dbReference>
<dbReference type="AlphaFoldDB" id="A0A1Z1W7A2"/>
<dbReference type="Gene3D" id="3.40.630.30">
    <property type="match status" value="1"/>
</dbReference>
<dbReference type="GO" id="GO:0005737">
    <property type="term" value="C:cytoplasm"/>
    <property type="evidence" value="ECO:0007669"/>
    <property type="project" value="TreeGrafter"/>
</dbReference>
<dbReference type="PANTHER" id="PTHR43441">
    <property type="entry name" value="RIBOSOMAL-PROTEIN-SERINE ACETYLTRANSFERASE"/>
    <property type="match status" value="1"/>
</dbReference>
<dbReference type="Pfam" id="PF13302">
    <property type="entry name" value="Acetyltransf_3"/>
    <property type="match status" value="1"/>
</dbReference>
<proteinExistence type="predicted"/>
<dbReference type="SUPFAM" id="SSF55729">
    <property type="entry name" value="Acyl-CoA N-acyltransferases (Nat)"/>
    <property type="match status" value="1"/>
</dbReference>
<dbReference type="GO" id="GO:1990189">
    <property type="term" value="F:protein N-terminal-serine acetyltransferase activity"/>
    <property type="evidence" value="ECO:0007669"/>
    <property type="project" value="TreeGrafter"/>
</dbReference>
<sequence length="199" mass="21920">MPYKIPNVVESGTFAGRAQPALPAVGGLLLRPWAPKDAPAVYEAFQDPVLQRWHARVADSEDEAREWIEGWRADWTEERTATWAVVDAATDEVAGRVALREIVFSDGQAEMAYWTLFRARGRSVAPRAVTALADWALDVVGLHRLELYHATANEASCRVALKTGFAPEGTKRSAVLHEDGWHDMHLHARIKGDGAGAAR</sequence>
<dbReference type="EMBL" id="CP021748">
    <property type="protein sequence ID" value="ARX82269.1"/>
    <property type="molecule type" value="Genomic_DNA"/>
</dbReference>
<feature type="domain" description="N-acetyltransferase" evidence="1">
    <location>
        <begin position="28"/>
        <end position="193"/>
    </location>
</feature>
<dbReference type="STRING" id="67267.GCA_000716675_00242"/>
<dbReference type="InterPro" id="IPR016181">
    <property type="entry name" value="Acyl_CoA_acyltransferase"/>
</dbReference>
<evidence type="ECO:0000259" key="1">
    <source>
        <dbReference type="PROSITE" id="PS51186"/>
    </source>
</evidence>